<gene>
    <name evidence="2" type="ORF">ECPE_LOCUS4800</name>
</gene>
<organism evidence="4">
    <name type="scientific">Echinostoma caproni</name>
    <dbReference type="NCBI Taxonomy" id="27848"/>
    <lineage>
        <taxon>Eukaryota</taxon>
        <taxon>Metazoa</taxon>
        <taxon>Spiralia</taxon>
        <taxon>Lophotrochozoa</taxon>
        <taxon>Platyhelminthes</taxon>
        <taxon>Trematoda</taxon>
        <taxon>Digenea</taxon>
        <taxon>Plagiorchiida</taxon>
        <taxon>Echinostomata</taxon>
        <taxon>Echinostomatoidea</taxon>
        <taxon>Echinostomatidae</taxon>
        <taxon>Echinostoma</taxon>
    </lineage>
</organism>
<feature type="compositionally biased region" description="Low complexity" evidence="1">
    <location>
        <begin position="374"/>
        <end position="389"/>
    </location>
</feature>
<name>A0A183ACW5_9TREM</name>
<evidence type="ECO:0000313" key="3">
    <source>
        <dbReference type="Proteomes" id="UP000272942"/>
    </source>
</evidence>
<protein>
    <submittedName>
        <fullName evidence="4">Pecanex-like protein</fullName>
    </submittedName>
</protein>
<keyword evidence="3" id="KW-1185">Reference proteome</keyword>
<proteinExistence type="predicted"/>
<reference evidence="4" key="1">
    <citation type="submission" date="2016-06" db="UniProtKB">
        <authorList>
            <consortium name="WormBaseParasite"/>
        </authorList>
    </citation>
    <scope>IDENTIFICATION</scope>
</reference>
<dbReference type="WBParaSite" id="ECPE_0000481201-mRNA-1">
    <property type="protein sequence ID" value="ECPE_0000481201-mRNA-1"/>
    <property type="gene ID" value="ECPE_0000481201"/>
</dbReference>
<sequence length="435" mass="46578">MASPTEAVIDETVLGTPVPVAHSTISQKTKQRTYLVTNPNLIPVALPALEQSTDTLPASPQIEQLPEVMNSDPSKTSPSILNIESMKGAVRPLQGGTYALTPRTNTTNPVPGVSFEETEAETRQIEFDEAELKCLEDAFSDLDSPRSEMDATLPTKACAALSTGHHALDQDNSVPQYDNSATTISSLHSALDDHQADKTLSNGATSASCSDCAIQQTTGPSESVSPINNEPFSHLPSLTGLSSILEKENAVDNESITAPSSQTSTTQSNPLFVNVPLPEHGADSIPQIPADSPVDACGPVEQSTTLVSCLHMSDVDGLLDYVGTDRSPLCLDRRLEKDAGLQTAPLLKQLNRQTVARLRAVRPRNDKQPPTPPATVSTTSDASSTNTVSKSVETYARNISEESRIFFIMGFERAELYTAERVPKSWIGERPLTSG</sequence>
<evidence type="ECO:0000313" key="4">
    <source>
        <dbReference type="WBParaSite" id="ECPE_0000481201-mRNA-1"/>
    </source>
</evidence>
<dbReference type="Proteomes" id="UP000272942">
    <property type="component" value="Unassembled WGS sequence"/>
</dbReference>
<accession>A0A183ACW5</accession>
<dbReference type="EMBL" id="UZAN01041650">
    <property type="protein sequence ID" value="VDP73668.1"/>
    <property type="molecule type" value="Genomic_DNA"/>
</dbReference>
<feature type="region of interest" description="Disordered" evidence="1">
    <location>
        <begin position="360"/>
        <end position="390"/>
    </location>
</feature>
<reference evidence="2 3" key="2">
    <citation type="submission" date="2018-11" db="EMBL/GenBank/DDBJ databases">
        <authorList>
            <consortium name="Pathogen Informatics"/>
        </authorList>
    </citation>
    <scope>NUCLEOTIDE SEQUENCE [LARGE SCALE GENOMIC DNA]</scope>
    <source>
        <strain evidence="2 3">Egypt</strain>
    </source>
</reference>
<dbReference type="OrthoDB" id="6251301at2759"/>
<evidence type="ECO:0000256" key="1">
    <source>
        <dbReference type="SAM" id="MobiDB-lite"/>
    </source>
</evidence>
<evidence type="ECO:0000313" key="2">
    <source>
        <dbReference type="EMBL" id="VDP73668.1"/>
    </source>
</evidence>
<dbReference type="AlphaFoldDB" id="A0A183ACW5"/>